<keyword evidence="1" id="KW-0472">Membrane</keyword>
<dbReference type="RefSeq" id="WP_146370854.1">
    <property type="nucleotide sequence ID" value="NZ_SJPP01000001.1"/>
</dbReference>
<dbReference type="AlphaFoldDB" id="A0A5C6BN17"/>
<evidence type="ECO:0000313" key="3">
    <source>
        <dbReference type="Proteomes" id="UP000320735"/>
    </source>
</evidence>
<keyword evidence="3" id="KW-1185">Reference proteome</keyword>
<proteinExistence type="predicted"/>
<accession>A0A5C6BN17</accession>
<keyword evidence="1" id="KW-1133">Transmembrane helix</keyword>
<evidence type="ECO:0000256" key="1">
    <source>
        <dbReference type="SAM" id="Phobius"/>
    </source>
</evidence>
<feature type="transmembrane region" description="Helical" evidence="1">
    <location>
        <begin position="33"/>
        <end position="58"/>
    </location>
</feature>
<comment type="caution">
    <text evidence="2">The sequence shown here is derived from an EMBL/GenBank/DDBJ whole genome shotgun (WGS) entry which is preliminary data.</text>
</comment>
<protein>
    <submittedName>
        <fullName evidence="2">Uncharacterized protein</fullName>
    </submittedName>
</protein>
<evidence type="ECO:0000313" key="2">
    <source>
        <dbReference type="EMBL" id="TWU13543.1"/>
    </source>
</evidence>
<sequence>MPPDDAACYSSDIYQNTLSYLEFPMFLPGPMELLIIAAIFLMLIGVPLLIAVLVIYLVKSTKSPEGDDRHD</sequence>
<dbReference type="EMBL" id="SJPP01000001">
    <property type="protein sequence ID" value="TWU13543.1"/>
    <property type="molecule type" value="Genomic_DNA"/>
</dbReference>
<dbReference type="Proteomes" id="UP000320735">
    <property type="component" value="Unassembled WGS sequence"/>
</dbReference>
<reference evidence="2 3" key="1">
    <citation type="submission" date="2019-02" db="EMBL/GenBank/DDBJ databases">
        <title>Deep-cultivation of Planctomycetes and their phenomic and genomic characterization uncovers novel biology.</title>
        <authorList>
            <person name="Wiegand S."/>
            <person name="Jogler M."/>
            <person name="Boedeker C."/>
            <person name="Pinto D."/>
            <person name="Vollmers J."/>
            <person name="Rivas-Marin E."/>
            <person name="Kohn T."/>
            <person name="Peeters S.H."/>
            <person name="Heuer A."/>
            <person name="Rast P."/>
            <person name="Oberbeckmann S."/>
            <person name="Bunk B."/>
            <person name="Jeske O."/>
            <person name="Meyerdierks A."/>
            <person name="Storesund J.E."/>
            <person name="Kallscheuer N."/>
            <person name="Luecker S."/>
            <person name="Lage O.M."/>
            <person name="Pohl T."/>
            <person name="Merkel B.J."/>
            <person name="Hornburger P."/>
            <person name="Mueller R.-W."/>
            <person name="Bruemmer F."/>
            <person name="Labrenz M."/>
            <person name="Spormann A.M."/>
            <person name="Op Den Camp H."/>
            <person name="Overmann J."/>
            <person name="Amann R."/>
            <person name="Jetten M.S.M."/>
            <person name="Mascher T."/>
            <person name="Medema M.H."/>
            <person name="Devos D.P."/>
            <person name="Kaster A.-K."/>
            <person name="Ovreas L."/>
            <person name="Rohde M."/>
            <person name="Galperin M.Y."/>
            <person name="Jogler C."/>
        </authorList>
    </citation>
    <scope>NUCLEOTIDE SEQUENCE [LARGE SCALE GENOMIC DNA]</scope>
    <source>
        <strain evidence="2 3">CA54</strain>
    </source>
</reference>
<keyword evidence="1" id="KW-0812">Transmembrane</keyword>
<name>A0A5C6BN17_9PLAN</name>
<organism evidence="2 3">
    <name type="scientific">Symmachiella macrocystis</name>
    <dbReference type="NCBI Taxonomy" id="2527985"/>
    <lineage>
        <taxon>Bacteria</taxon>
        <taxon>Pseudomonadati</taxon>
        <taxon>Planctomycetota</taxon>
        <taxon>Planctomycetia</taxon>
        <taxon>Planctomycetales</taxon>
        <taxon>Planctomycetaceae</taxon>
        <taxon>Symmachiella</taxon>
    </lineage>
</organism>
<gene>
    <name evidence="2" type="ORF">CA54_23780</name>
</gene>